<keyword evidence="1" id="KW-0479">Metal-binding</keyword>
<dbReference type="InterPro" id="IPR013083">
    <property type="entry name" value="Znf_RING/FYVE/PHD"/>
</dbReference>
<dbReference type="PROSITE" id="PS50966">
    <property type="entry name" value="ZF_SWIM"/>
    <property type="match status" value="1"/>
</dbReference>
<organism evidence="5 6">
    <name type="scientific">Penicillium frequentans</name>
    <dbReference type="NCBI Taxonomy" id="3151616"/>
    <lineage>
        <taxon>Eukaryota</taxon>
        <taxon>Fungi</taxon>
        <taxon>Dikarya</taxon>
        <taxon>Ascomycota</taxon>
        <taxon>Pezizomycotina</taxon>
        <taxon>Eurotiomycetes</taxon>
        <taxon>Eurotiomycetidae</taxon>
        <taxon>Eurotiales</taxon>
        <taxon>Aspergillaceae</taxon>
        <taxon>Penicillium</taxon>
    </lineage>
</organism>
<evidence type="ECO:0000259" key="4">
    <source>
        <dbReference type="PROSITE" id="PS50966"/>
    </source>
</evidence>
<dbReference type="Pfam" id="PF13639">
    <property type="entry name" value="zf-RING_2"/>
    <property type="match status" value="1"/>
</dbReference>
<keyword evidence="1" id="KW-0862">Zinc</keyword>
<dbReference type="CDD" id="cd16494">
    <property type="entry name" value="RING-CH-C4HC3_ZSWM2"/>
    <property type="match status" value="1"/>
</dbReference>
<dbReference type="EMBL" id="JAQIZZ010000001">
    <property type="protein sequence ID" value="KAJ5556828.1"/>
    <property type="molecule type" value="Genomic_DNA"/>
</dbReference>
<dbReference type="Proteomes" id="UP001220324">
    <property type="component" value="Unassembled WGS sequence"/>
</dbReference>
<evidence type="ECO:0000313" key="5">
    <source>
        <dbReference type="EMBL" id="KAJ5556828.1"/>
    </source>
</evidence>
<dbReference type="InterPro" id="IPR007527">
    <property type="entry name" value="Znf_SWIM"/>
</dbReference>
<sequence>MTLSKQIMRWEKKKWNQSSPDPAKHARQAARKPPTNSVRPRLNDDYLMMPIEPPTNGKTTHPHHNARPAKAAKNQIKTTNQRSRPKTSKPSSGSDGVERRARRYRDHAPQTFLERIRRIRLQRMFVVGHTVTGLLSENPEISFDIVGSTGNMYKTTIRKEPSCDCPDGKSGNQCKHICYALVYVLKAPGELQYQLAFLTSELRTIWQGSPLSRRQPAPIDLIGGVRKPIEGDCAICFMELQPYEDIVWCKSACGNNIHKACFAQWAATTRKSGAGVRCVYCRTTWKEETPDLDIETIRQSGNVGDDGYLNVASQFGLSTQRDYSVYSPFSTARPSYYSGPRQYARNY</sequence>
<proteinExistence type="predicted"/>
<dbReference type="GO" id="GO:0008270">
    <property type="term" value="F:zinc ion binding"/>
    <property type="evidence" value="ECO:0007669"/>
    <property type="project" value="UniProtKB-KW"/>
</dbReference>
<dbReference type="InterPro" id="IPR039903">
    <property type="entry name" value="Zswim2"/>
</dbReference>
<keyword evidence="6" id="KW-1185">Reference proteome</keyword>
<name>A0AAD6D7I6_9EURO</name>
<keyword evidence="1" id="KW-0863">Zinc-finger</keyword>
<feature type="region of interest" description="Disordered" evidence="2">
    <location>
        <begin position="1"/>
        <end position="106"/>
    </location>
</feature>
<evidence type="ECO:0000256" key="2">
    <source>
        <dbReference type="SAM" id="MobiDB-lite"/>
    </source>
</evidence>
<dbReference type="PROSITE" id="PS50089">
    <property type="entry name" value="ZF_RING_2"/>
    <property type="match status" value="1"/>
</dbReference>
<comment type="caution">
    <text evidence="5">The sequence shown here is derived from an EMBL/GenBank/DDBJ whole genome shotgun (WGS) entry which is preliminary data.</text>
</comment>
<reference evidence="5 6" key="1">
    <citation type="journal article" date="2023" name="IMA Fungus">
        <title>Comparative genomic study of the Penicillium genus elucidates a diverse pangenome and 15 lateral gene transfer events.</title>
        <authorList>
            <person name="Petersen C."/>
            <person name="Sorensen T."/>
            <person name="Nielsen M.R."/>
            <person name="Sondergaard T.E."/>
            <person name="Sorensen J.L."/>
            <person name="Fitzpatrick D.A."/>
            <person name="Frisvad J.C."/>
            <person name="Nielsen K.L."/>
        </authorList>
    </citation>
    <scope>NUCLEOTIDE SEQUENCE [LARGE SCALE GENOMIC DNA]</scope>
    <source>
        <strain evidence="5 6">IBT 35679</strain>
    </source>
</reference>
<feature type="domain" description="RING-type" evidence="3">
    <location>
        <begin position="233"/>
        <end position="282"/>
    </location>
</feature>
<dbReference type="PANTHER" id="PTHR21540:SF0">
    <property type="entry name" value="PHD FAMILY PROTEIN"/>
    <property type="match status" value="1"/>
</dbReference>
<feature type="domain" description="SWIM-type" evidence="4">
    <location>
        <begin position="153"/>
        <end position="185"/>
    </location>
</feature>
<feature type="compositionally biased region" description="Polar residues" evidence="2">
    <location>
        <begin position="75"/>
        <end position="94"/>
    </location>
</feature>
<dbReference type="InterPro" id="IPR001841">
    <property type="entry name" value="Znf_RING"/>
</dbReference>
<accession>A0AAD6D7I6</accession>
<evidence type="ECO:0000259" key="3">
    <source>
        <dbReference type="PROSITE" id="PS50089"/>
    </source>
</evidence>
<dbReference type="Gene3D" id="3.30.40.10">
    <property type="entry name" value="Zinc/RING finger domain, C3HC4 (zinc finger)"/>
    <property type="match status" value="1"/>
</dbReference>
<dbReference type="AlphaFoldDB" id="A0AAD6D7I6"/>
<protein>
    <submittedName>
        <fullName evidence="5">RING finger domain protein</fullName>
    </submittedName>
</protein>
<evidence type="ECO:0000256" key="1">
    <source>
        <dbReference type="PROSITE-ProRule" id="PRU00175"/>
    </source>
</evidence>
<gene>
    <name evidence="5" type="ORF">N7494_000743</name>
</gene>
<dbReference type="GO" id="GO:0061630">
    <property type="term" value="F:ubiquitin protein ligase activity"/>
    <property type="evidence" value="ECO:0007669"/>
    <property type="project" value="InterPro"/>
</dbReference>
<evidence type="ECO:0000313" key="6">
    <source>
        <dbReference type="Proteomes" id="UP001220324"/>
    </source>
</evidence>
<dbReference type="SUPFAM" id="SSF57850">
    <property type="entry name" value="RING/U-box"/>
    <property type="match status" value="1"/>
</dbReference>
<dbReference type="PANTHER" id="PTHR21540">
    <property type="entry name" value="RING FINGER AND SWIM DOMAIN-CONTAINING PROTEIN 2"/>
    <property type="match status" value="1"/>
</dbReference>